<dbReference type="RefSeq" id="WP_090363105.1">
    <property type="nucleotide sequence ID" value="NZ_FMUB01000013.1"/>
</dbReference>
<organism evidence="2 3">
    <name type="scientific">Mycolicibacterium fluoranthenivorans</name>
    <dbReference type="NCBI Taxonomy" id="258505"/>
    <lineage>
        <taxon>Bacteria</taxon>
        <taxon>Bacillati</taxon>
        <taxon>Actinomycetota</taxon>
        <taxon>Actinomycetes</taxon>
        <taxon>Mycobacteriales</taxon>
        <taxon>Mycobacteriaceae</taxon>
        <taxon>Mycolicibacterium</taxon>
    </lineage>
</organism>
<dbReference type="InterPro" id="IPR016176">
    <property type="entry name" value="Cbl-dep_enz_cat"/>
</dbReference>
<dbReference type="AlphaFoldDB" id="A0A1G4WWG5"/>
<dbReference type="NCBIfam" id="NF011979">
    <property type="entry name" value="PRK15444.1"/>
    <property type="match status" value="1"/>
</dbReference>
<dbReference type="Pfam" id="PF02286">
    <property type="entry name" value="Dehydratase_LU"/>
    <property type="match status" value="1"/>
</dbReference>
<evidence type="ECO:0000259" key="1">
    <source>
        <dbReference type="Pfam" id="PF02286"/>
    </source>
</evidence>
<dbReference type="EMBL" id="FMUB01000013">
    <property type="protein sequence ID" value="SCX31104.1"/>
    <property type="molecule type" value="Genomic_DNA"/>
</dbReference>
<reference evidence="3" key="1">
    <citation type="submission" date="2016-10" db="EMBL/GenBank/DDBJ databases">
        <authorList>
            <person name="Varghese N."/>
            <person name="Submissions S."/>
        </authorList>
    </citation>
    <scope>NUCLEOTIDE SEQUENCE [LARGE SCALE GENOMIC DNA]</scope>
    <source>
        <strain evidence="3">UNC267MFSha1.1M11</strain>
    </source>
</reference>
<protein>
    <submittedName>
        <fullName evidence="2">Propanediol dehydratase large subunit</fullName>
    </submittedName>
</protein>
<evidence type="ECO:0000313" key="2">
    <source>
        <dbReference type="EMBL" id="SCX31104.1"/>
    </source>
</evidence>
<gene>
    <name evidence="2" type="ORF">SAMN02799620_05208</name>
</gene>
<accession>A0A1G4WWG5</accession>
<dbReference type="SUPFAM" id="SSF51703">
    <property type="entry name" value="Cobalamin (vitamin B12)-dependent enzymes"/>
    <property type="match status" value="1"/>
</dbReference>
<dbReference type="GO" id="GO:0016836">
    <property type="term" value="F:hydro-lyase activity"/>
    <property type="evidence" value="ECO:0007669"/>
    <property type="project" value="InterPro"/>
</dbReference>
<proteinExistence type="predicted"/>
<evidence type="ECO:0000313" key="3">
    <source>
        <dbReference type="Proteomes" id="UP000199707"/>
    </source>
</evidence>
<dbReference type="Gene3D" id="3.20.20.350">
    <property type="entry name" value="Diol/glycerol dehydratase, large subunit"/>
    <property type="match status" value="1"/>
</dbReference>
<dbReference type="Proteomes" id="UP000199707">
    <property type="component" value="Unassembled WGS sequence"/>
</dbReference>
<dbReference type="InterPro" id="IPR036999">
    <property type="entry name" value="Diol/glycerol_deHase_lsu_sf"/>
</dbReference>
<sequence length="572" mass="61158">MTAVVPNPVAETATVRHSLRTQALEARPVNLDGFVEEWPEVGMVAMDSPFDPQPSVRVENGLIVEMDGTARADFDSIDQFIADKAIDVETTEQSMAIPAAEIAGMLVDPGVTRDEVLAVTKGLTPAKLLAVAKNLNIVEIMMGMQKMRARRTPANQAHCTSARDNPLQVACEAAEATLRGFAEVETTLGVVRYAPLVAMAQAIGSQAGAEGPQTQCALEEATELDLGMRGITGYAETISVYGTEPVFVDGDDTPWSKAFLAAAYASRGIKMRFTSGTGSEVQMGNAQGKSMLYLEIRCILVTKGAGVQGLQNGSISCIGVPGAVPGGIRAVAAENLIASAVDLECASGNDQSFSHSPMRRTARLMPQMMPGTDFVCSGYSAVPNYDNMFAGSNVDSDDFDDFNTIQRDLQIDGGLRHVKESEILAARTRAAEALQAVFRYLDLPPITDNEIETAVYANGSQDLIPRDVLEDLKGAQQVMDRNITGLDLVKALEASGFSDIAERMLSSLRQRVSGDLLQTSAILTKDGPLSAINDANDYAGPGTGYRPSGARWEEMKRLRHVTSASNPEVEVE</sequence>
<dbReference type="InterPro" id="IPR003206">
    <property type="entry name" value="Diol/glycerol_deHydtase_lsu"/>
</dbReference>
<dbReference type="STRING" id="1502745.SAMN02799620_05208"/>
<dbReference type="GO" id="GO:0031419">
    <property type="term" value="F:cobalamin binding"/>
    <property type="evidence" value="ECO:0007669"/>
    <property type="project" value="InterPro"/>
</dbReference>
<feature type="domain" description="Diol/glycerol dehydratase large subunit" evidence="1">
    <location>
        <begin position="18"/>
        <end position="564"/>
    </location>
</feature>
<name>A0A1G4WWG5_9MYCO</name>